<name>A0A1X1Y6Z4_9MYCO</name>
<dbReference type="InterPro" id="IPR014710">
    <property type="entry name" value="RmlC-like_jellyroll"/>
</dbReference>
<dbReference type="Proteomes" id="UP000466396">
    <property type="component" value="Chromosome"/>
</dbReference>
<dbReference type="InterPro" id="IPR018488">
    <property type="entry name" value="cNMP-bd_CS"/>
</dbReference>
<reference evidence="1 2" key="1">
    <citation type="journal article" date="2019" name="Emerg. Microbes Infect.">
        <title>Comprehensive subspecies identification of 175 nontuberculous mycobacteria species based on 7547 genomic profiles.</title>
        <authorList>
            <person name="Matsumoto Y."/>
            <person name="Kinjo T."/>
            <person name="Motooka D."/>
            <person name="Nabeya D."/>
            <person name="Jung N."/>
            <person name="Uechi K."/>
            <person name="Horii T."/>
            <person name="Iida T."/>
            <person name="Fujita J."/>
            <person name="Nakamura S."/>
        </authorList>
    </citation>
    <scope>NUCLEOTIDE SEQUENCE [LARGE SCALE GENOMIC DNA]</scope>
    <source>
        <strain evidence="1 2">JCM 15657</strain>
    </source>
</reference>
<dbReference type="PROSITE" id="PS00889">
    <property type="entry name" value="CNMP_BINDING_2"/>
    <property type="match status" value="1"/>
</dbReference>
<accession>A0A1X1Y6Z4</accession>
<dbReference type="PROSITE" id="PS50042">
    <property type="entry name" value="CNMP_BINDING_3"/>
    <property type="match status" value="1"/>
</dbReference>
<dbReference type="Pfam" id="PF00027">
    <property type="entry name" value="cNMP_binding"/>
    <property type="match status" value="1"/>
</dbReference>
<sequence>MVDDEGRAKQDARRLREFAAFDKFTDDELERLVRAAHHTSQSVPWPLIREQTPSDACYILLSGEVGVYVGQDRIAVLGPGEVIGESALRRGKLRSATVTTIGPADVLRIERDDLARLLDEIPALREIMEATAAQHVPAAQPPKPKPPRSNVNASVPTELVERFQQAAHTAGVGIAAALEDALTQWIERNSTA</sequence>
<proteinExistence type="predicted"/>
<dbReference type="PANTHER" id="PTHR23011:SF28">
    <property type="entry name" value="CYCLIC NUCLEOTIDE-BINDING DOMAIN CONTAINING PROTEIN"/>
    <property type="match status" value="1"/>
</dbReference>
<dbReference type="SUPFAM" id="SSF51206">
    <property type="entry name" value="cAMP-binding domain-like"/>
    <property type="match status" value="1"/>
</dbReference>
<dbReference type="AlphaFoldDB" id="A0A1X1Y6Z4"/>
<dbReference type="STRING" id="169765.AWC15_21355"/>
<dbReference type="KEGG" id="mlj:MLAC_16320"/>
<dbReference type="InterPro" id="IPR000595">
    <property type="entry name" value="cNMP-bd_dom"/>
</dbReference>
<dbReference type="Gene3D" id="2.60.120.10">
    <property type="entry name" value="Jelly Rolls"/>
    <property type="match status" value="1"/>
</dbReference>
<protein>
    <submittedName>
        <fullName evidence="1">Uncharacterized protein</fullName>
    </submittedName>
</protein>
<organism evidence="1 2">
    <name type="scientific">Mycobacterium lacus</name>
    <dbReference type="NCBI Taxonomy" id="169765"/>
    <lineage>
        <taxon>Bacteria</taxon>
        <taxon>Bacillati</taxon>
        <taxon>Actinomycetota</taxon>
        <taxon>Actinomycetes</taxon>
        <taxon>Mycobacteriales</taxon>
        <taxon>Mycobacteriaceae</taxon>
        <taxon>Mycobacterium</taxon>
    </lineage>
</organism>
<evidence type="ECO:0000313" key="2">
    <source>
        <dbReference type="Proteomes" id="UP000466396"/>
    </source>
</evidence>
<keyword evidence="2" id="KW-1185">Reference proteome</keyword>
<gene>
    <name evidence="1" type="ORF">MLAC_16320</name>
</gene>
<dbReference type="EMBL" id="AP022581">
    <property type="protein sequence ID" value="BBX96338.1"/>
    <property type="molecule type" value="Genomic_DNA"/>
</dbReference>
<evidence type="ECO:0000313" key="1">
    <source>
        <dbReference type="EMBL" id="BBX96338.1"/>
    </source>
</evidence>
<dbReference type="SMART" id="SM00100">
    <property type="entry name" value="cNMP"/>
    <property type="match status" value="1"/>
</dbReference>
<dbReference type="OrthoDB" id="4619743at2"/>
<dbReference type="CDD" id="cd00038">
    <property type="entry name" value="CAP_ED"/>
    <property type="match status" value="1"/>
</dbReference>
<dbReference type="InterPro" id="IPR018490">
    <property type="entry name" value="cNMP-bd_dom_sf"/>
</dbReference>
<dbReference type="PANTHER" id="PTHR23011">
    <property type="entry name" value="CYCLIC NUCLEOTIDE-BINDING DOMAIN CONTAINING PROTEIN"/>
    <property type="match status" value="1"/>
</dbReference>
<dbReference type="RefSeq" id="WP_085160311.1">
    <property type="nucleotide sequence ID" value="NZ_AP022581.1"/>
</dbReference>